<dbReference type="AlphaFoldDB" id="A0A0B0N2L2"/>
<evidence type="ECO:0000313" key="2">
    <source>
        <dbReference type="Proteomes" id="UP000032142"/>
    </source>
</evidence>
<comment type="caution">
    <text evidence="1">The sequence shown here is derived from an EMBL/GenBank/DDBJ whole genome shotgun (WGS) entry which is preliminary data.</text>
</comment>
<dbReference type="Proteomes" id="UP000032142">
    <property type="component" value="Unassembled WGS sequence"/>
</dbReference>
<proteinExistence type="predicted"/>
<gene>
    <name evidence="1" type="ORF">F383_31483</name>
</gene>
<reference evidence="2" key="1">
    <citation type="submission" date="2014-09" db="EMBL/GenBank/DDBJ databases">
        <authorList>
            <person name="Mudge J."/>
            <person name="Ramaraj T."/>
            <person name="Lindquist I.E."/>
            <person name="Bharti A.K."/>
            <person name="Sundararajan A."/>
            <person name="Cameron C.T."/>
            <person name="Woodward J.E."/>
            <person name="May G.D."/>
            <person name="Brubaker C."/>
            <person name="Broadhvest J."/>
            <person name="Wilkins T.A."/>
        </authorList>
    </citation>
    <scope>NUCLEOTIDE SEQUENCE</scope>
    <source>
        <strain evidence="2">cv. AKA8401</strain>
    </source>
</reference>
<dbReference type="EMBL" id="JRRC01429413">
    <property type="protein sequence ID" value="KHG05401.1"/>
    <property type="molecule type" value="Genomic_DNA"/>
</dbReference>
<protein>
    <submittedName>
        <fullName evidence="1">Uncharacterized protein</fullName>
    </submittedName>
</protein>
<keyword evidence="2" id="KW-1185">Reference proteome</keyword>
<name>A0A0B0N2L2_GOSAR</name>
<evidence type="ECO:0000313" key="1">
    <source>
        <dbReference type="EMBL" id="KHG05401.1"/>
    </source>
</evidence>
<organism evidence="1 2">
    <name type="scientific">Gossypium arboreum</name>
    <name type="common">Tree cotton</name>
    <name type="synonym">Gossypium nanking</name>
    <dbReference type="NCBI Taxonomy" id="29729"/>
    <lineage>
        <taxon>Eukaryota</taxon>
        <taxon>Viridiplantae</taxon>
        <taxon>Streptophyta</taxon>
        <taxon>Embryophyta</taxon>
        <taxon>Tracheophyta</taxon>
        <taxon>Spermatophyta</taxon>
        <taxon>Magnoliopsida</taxon>
        <taxon>eudicotyledons</taxon>
        <taxon>Gunneridae</taxon>
        <taxon>Pentapetalae</taxon>
        <taxon>rosids</taxon>
        <taxon>malvids</taxon>
        <taxon>Malvales</taxon>
        <taxon>Malvaceae</taxon>
        <taxon>Malvoideae</taxon>
        <taxon>Gossypium</taxon>
    </lineage>
</organism>
<accession>A0A0B0N2L2</accession>
<sequence>MANLISLKLQWSRLKLQLQ</sequence>